<dbReference type="EMBL" id="KZ679681">
    <property type="protein sequence ID" value="PTB54021.1"/>
    <property type="molecule type" value="Genomic_DNA"/>
</dbReference>
<evidence type="ECO:0000313" key="3">
    <source>
        <dbReference type="Proteomes" id="UP000241690"/>
    </source>
</evidence>
<dbReference type="GeneID" id="36629020"/>
<feature type="compositionally biased region" description="Polar residues" evidence="1">
    <location>
        <begin position="134"/>
        <end position="148"/>
    </location>
</feature>
<feature type="non-terminal residue" evidence="2">
    <location>
        <position position="1"/>
    </location>
</feature>
<feature type="region of interest" description="Disordered" evidence="1">
    <location>
        <begin position="134"/>
        <end position="155"/>
    </location>
</feature>
<name>A0A2T4AAC2_TRIHA</name>
<organism evidence="2 3">
    <name type="scientific">Trichoderma harzianum CBS 226.95</name>
    <dbReference type="NCBI Taxonomy" id="983964"/>
    <lineage>
        <taxon>Eukaryota</taxon>
        <taxon>Fungi</taxon>
        <taxon>Dikarya</taxon>
        <taxon>Ascomycota</taxon>
        <taxon>Pezizomycotina</taxon>
        <taxon>Sordariomycetes</taxon>
        <taxon>Hypocreomycetidae</taxon>
        <taxon>Hypocreales</taxon>
        <taxon>Hypocreaceae</taxon>
        <taxon>Trichoderma</taxon>
    </lineage>
</organism>
<keyword evidence="3" id="KW-1185">Reference proteome</keyword>
<evidence type="ECO:0000313" key="2">
    <source>
        <dbReference type="EMBL" id="PTB54021.1"/>
    </source>
</evidence>
<evidence type="ECO:0000256" key="1">
    <source>
        <dbReference type="SAM" id="MobiDB-lite"/>
    </source>
</evidence>
<dbReference type="RefSeq" id="XP_024773698.1">
    <property type="nucleotide sequence ID" value="XM_024920451.1"/>
</dbReference>
<sequence length="155" mass="17196">SGSLKACAKNPCSRNCSSSCAPAVWVQSAARRWHGVHKVQRFLTTEYITPSREYNTHSPRRLLSRRALRLTCRATRTIYLVPPVPTRSFLSIPSAAIPQRVLNQPGQKSLVALVPWTTSTFHLLSSLPSTTAISRSPEISTEATSRKLSPSDRRL</sequence>
<protein>
    <submittedName>
        <fullName evidence="2">Uncharacterized protein</fullName>
    </submittedName>
</protein>
<accession>A0A2T4AAC2</accession>
<dbReference type="AlphaFoldDB" id="A0A2T4AAC2"/>
<proteinExistence type="predicted"/>
<reference evidence="2 3" key="1">
    <citation type="submission" date="2016-07" db="EMBL/GenBank/DDBJ databases">
        <title>Multiple horizontal gene transfer events from other fungi enriched the ability of initially mycotrophic Trichoderma (Ascomycota) to feed on dead plant biomass.</title>
        <authorList>
            <consortium name="DOE Joint Genome Institute"/>
            <person name="Aerts A."/>
            <person name="Atanasova L."/>
            <person name="Chenthamara K."/>
            <person name="Zhang J."/>
            <person name="Grujic M."/>
            <person name="Henrissat B."/>
            <person name="Kuo A."/>
            <person name="Salamov A."/>
            <person name="Lipzen A."/>
            <person name="Labutti K."/>
            <person name="Barry K."/>
            <person name="Miao Y."/>
            <person name="Rahimi M.J."/>
            <person name="Shen Q."/>
            <person name="Grigoriev I.V."/>
            <person name="Kubicek C.P."/>
            <person name="Druzhinina I.S."/>
        </authorList>
    </citation>
    <scope>NUCLEOTIDE SEQUENCE [LARGE SCALE GENOMIC DNA]</scope>
    <source>
        <strain evidence="2 3">CBS 226.95</strain>
    </source>
</reference>
<gene>
    <name evidence="2" type="ORF">M431DRAFT_520932</name>
</gene>
<dbReference type="Proteomes" id="UP000241690">
    <property type="component" value="Unassembled WGS sequence"/>
</dbReference>